<dbReference type="SFLD" id="SFLDG01168">
    <property type="entry name" value="Ferric_reductase_subgroup_(FRE"/>
    <property type="match status" value="1"/>
</dbReference>
<dbReference type="EMBL" id="ML213591">
    <property type="protein sequence ID" value="TFK43398.1"/>
    <property type="molecule type" value="Genomic_DNA"/>
</dbReference>
<evidence type="ECO:0000256" key="1">
    <source>
        <dbReference type="ARBA" id="ARBA00004651"/>
    </source>
</evidence>
<evidence type="ECO:0000256" key="9">
    <source>
        <dbReference type="ARBA" id="ARBA00023002"/>
    </source>
</evidence>
<evidence type="ECO:0000256" key="14">
    <source>
        <dbReference type="SAM" id="Phobius"/>
    </source>
</evidence>
<dbReference type="Proteomes" id="UP000308652">
    <property type="component" value="Unassembled WGS sequence"/>
</dbReference>
<evidence type="ECO:0000256" key="3">
    <source>
        <dbReference type="ARBA" id="ARBA00012668"/>
    </source>
</evidence>
<proteinExistence type="inferred from homology"/>
<protein>
    <recommendedName>
        <fullName evidence="3">ferric-chelate reductase (NADPH)</fullName>
        <ecNumber evidence="3">1.16.1.9</ecNumber>
    </recommendedName>
</protein>
<keyword evidence="17" id="KW-1185">Reference proteome</keyword>
<dbReference type="InterPro" id="IPR013130">
    <property type="entry name" value="Fe3_Rdtase_TM_dom"/>
</dbReference>
<dbReference type="InterPro" id="IPR039261">
    <property type="entry name" value="FNR_nucleotide-bd"/>
</dbReference>
<gene>
    <name evidence="16" type="ORF">BDQ12DRAFT_177659</name>
</gene>
<feature type="transmembrane region" description="Helical" evidence="14">
    <location>
        <begin position="249"/>
        <end position="271"/>
    </location>
</feature>
<evidence type="ECO:0000256" key="8">
    <source>
        <dbReference type="ARBA" id="ARBA00022989"/>
    </source>
</evidence>
<evidence type="ECO:0000256" key="12">
    <source>
        <dbReference type="ARBA" id="ARBA00023180"/>
    </source>
</evidence>
<keyword evidence="11 14" id="KW-0472">Membrane</keyword>
<dbReference type="STRING" id="68775.A0A5C3MHH5"/>
<sequence>MFKTDLAPVSLLEFRATSAAADRLIRNKKQLEHVKQLWIFLACVLAFFTCVRALGFVISCVWKPSPSNPIPDNEKKDLEHGHTTRANTFSLRHLPLAVTTAFRIVAFRSSVPIGFNAIASISEVAFILIYIAIMLVWLLVDTRDLNAMFYQDRAAHLASSQLPLIVALAGKNNIISWLTGISHEKLNVLHRAAARTNLLLLWLHAITRTVSGLPQQFDFTHDWMRSGAVGLTAFSIATLLSVRPIRNMAFEFFLISHIVLILIFLVGGYFHAKEQDYGAYIWPALLVWAFDRSLRGVRLLWNNRVWARKDSGFSTATVELLSEDTIRLSLRRKITWTPGQHAYVILPTISTLPVEAHPFSIASIPELVGASDDNNVVFLIRGKGGFTQRLRDHATRNAISTVPALLDGPYGCPPDLRPFSTCILIAGGSGISYTLPLLLNLIRENVNGGNSAVRRIVFVWAVRDGGHLKWISKALTEALSTPTSSLTVEPRVYITGSNYPIAQMPVLSNRQSESSLASDAEKGKVTPDAELPLYSSLKLIHGRPSIRKLLHDEISNSSGPVSVDVAGPTKLTESIRQALRSDVATPRAVLNGLPSVTLHVETFGMSNS</sequence>
<dbReference type="CDD" id="cd06186">
    <property type="entry name" value="NOX_Duox_like_FAD_NADP"/>
    <property type="match status" value="1"/>
</dbReference>
<dbReference type="PANTHER" id="PTHR32361:SF9">
    <property type="entry name" value="FERRIC REDUCTASE TRANSMEMBRANE COMPONENT 3-RELATED"/>
    <property type="match status" value="1"/>
</dbReference>
<feature type="transmembrane region" description="Helical" evidence="14">
    <location>
        <begin position="37"/>
        <end position="62"/>
    </location>
</feature>
<evidence type="ECO:0000256" key="13">
    <source>
        <dbReference type="ARBA" id="ARBA00048483"/>
    </source>
</evidence>
<keyword evidence="12" id="KW-0325">Glycoprotein</keyword>
<dbReference type="OrthoDB" id="4494341at2759"/>
<evidence type="ECO:0000256" key="2">
    <source>
        <dbReference type="ARBA" id="ARBA00006278"/>
    </source>
</evidence>
<evidence type="ECO:0000256" key="11">
    <source>
        <dbReference type="ARBA" id="ARBA00023136"/>
    </source>
</evidence>
<dbReference type="Pfam" id="PF08030">
    <property type="entry name" value="NAD_binding_6"/>
    <property type="match status" value="1"/>
</dbReference>
<evidence type="ECO:0000256" key="6">
    <source>
        <dbReference type="ARBA" id="ARBA00022692"/>
    </source>
</evidence>
<evidence type="ECO:0000313" key="17">
    <source>
        <dbReference type="Proteomes" id="UP000308652"/>
    </source>
</evidence>
<evidence type="ECO:0000256" key="10">
    <source>
        <dbReference type="ARBA" id="ARBA00023065"/>
    </source>
</evidence>
<dbReference type="PROSITE" id="PS51384">
    <property type="entry name" value="FAD_FR"/>
    <property type="match status" value="1"/>
</dbReference>
<dbReference type="PANTHER" id="PTHR32361">
    <property type="entry name" value="FERRIC/CUPRIC REDUCTASE TRANSMEMBRANE COMPONENT"/>
    <property type="match status" value="1"/>
</dbReference>
<evidence type="ECO:0000256" key="4">
    <source>
        <dbReference type="ARBA" id="ARBA00022448"/>
    </source>
</evidence>
<accession>A0A5C3MHH5</accession>
<evidence type="ECO:0000256" key="5">
    <source>
        <dbReference type="ARBA" id="ARBA00022475"/>
    </source>
</evidence>
<comment type="similarity">
    <text evidence="2">Belongs to the ferric reductase (FRE) family.</text>
</comment>
<keyword evidence="7" id="KW-0249">Electron transport</keyword>
<dbReference type="EC" id="1.16.1.9" evidence="3"/>
<dbReference type="SFLD" id="SFLDS00052">
    <property type="entry name" value="Ferric_Reductase_Domain"/>
    <property type="match status" value="1"/>
</dbReference>
<dbReference type="GO" id="GO:0005886">
    <property type="term" value="C:plasma membrane"/>
    <property type="evidence" value="ECO:0007669"/>
    <property type="project" value="UniProtKB-SubCell"/>
</dbReference>
<feature type="domain" description="FAD-binding FR-type" evidence="15">
    <location>
        <begin position="308"/>
        <end position="416"/>
    </location>
</feature>
<keyword evidence="4" id="KW-0813">Transport</keyword>
<dbReference type="AlphaFoldDB" id="A0A5C3MHH5"/>
<dbReference type="Gene3D" id="2.40.30.10">
    <property type="entry name" value="Translation factors"/>
    <property type="match status" value="1"/>
</dbReference>
<reference evidence="16 17" key="1">
    <citation type="journal article" date="2019" name="Nat. Ecol. Evol.">
        <title>Megaphylogeny resolves global patterns of mushroom evolution.</title>
        <authorList>
            <person name="Varga T."/>
            <person name="Krizsan K."/>
            <person name="Foldi C."/>
            <person name="Dima B."/>
            <person name="Sanchez-Garcia M."/>
            <person name="Sanchez-Ramirez S."/>
            <person name="Szollosi G.J."/>
            <person name="Szarkandi J.G."/>
            <person name="Papp V."/>
            <person name="Albert L."/>
            <person name="Andreopoulos W."/>
            <person name="Angelini C."/>
            <person name="Antonin V."/>
            <person name="Barry K.W."/>
            <person name="Bougher N.L."/>
            <person name="Buchanan P."/>
            <person name="Buyck B."/>
            <person name="Bense V."/>
            <person name="Catcheside P."/>
            <person name="Chovatia M."/>
            <person name="Cooper J."/>
            <person name="Damon W."/>
            <person name="Desjardin D."/>
            <person name="Finy P."/>
            <person name="Geml J."/>
            <person name="Haridas S."/>
            <person name="Hughes K."/>
            <person name="Justo A."/>
            <person name="Karasinski D."/>
            <person name="Kautmanova I."/>
            <person name="Kiss B."/>
            <person name="Kocsube S."/>
            <person name="Kotiranta H."/>
            <person name="LaButti K.M."/>
            <person name="Lechner B.E."/>
            <person name="Liimatainen K."/>
            <person name="Lipzen A."/>
            <person name="Lukacs Z."/>
            <person name="Mihaltcheva S."/>
            <person name="Morgado L.N."/>
            <person name="Niskanen T."/>
            <person name="Noordeloos M.E."/>
            <person name="Ohm R.A."/>
            <person name="Ortiz-Santana B."/>
            <person name="Ovrebo C."/>
            <person name="Racz N."/>
            <person name="Riley R."/>
            <person name="Savchenko A."/>
            <person name="Shiryaev A."/>
            <person name="Soop K."/>
            <person name="Spirin V."/>
            <person name="Szebenyi C."/>
            <person name="Tomsovsky M."/>
            <person name="Tulloss R.E."/>
            <person name="Uehling J."/>
            <person name="Grigoriev I.V."/>
            <person name="Vagvolgyi C."/>
            <person name="Papp T."/>
            <person name="Martin F.M."/>
            <person name="Miettinen O."/>
            <person name="Hibbett D.S."/>
            <person name="Nagy L.G."/>
        </authorList>
    </citation>
    <scope>NUCLEOTIDE SEQUENCE [LARGE SCALE GENOMIC DNA]</scope>
    <source>
        <strain evidence="16 17">CBS 166.37</strain>
    </source>
</reference>
<evidence type="ECO:0000256" key="7">
    <source>
        <dbReference type="ARBA" id="ARBA00022982"/>
    </source>
</evidence>
<dbReference type="InterPro" id="IPR013121">
    <property type="entry name" value="Fe_red_NAD-bd_6"/>
</dbReference>
<dbReference type="GO" id="GO:0015677">
    <property type="term" value="P:copper ion import"/>
    <property type="evidence" value="ECO:0007669"/>
    <property type="project" value="TreeGrafter"/>
</dbReference>
<keyword evidence="5" id="KW-1003">Cell membrane</keyword>
<dbReference type="InterPro" id="IPR013112">
    <property type="entry name" value="FAD-bd_8"/>
</dbReference>
<keyword evidence="10" id="KW-0406">Ion transport</keyword>
<keyword evidence="8 14" id="KW-1133">Transmembrane helix</keyword>
<comment type="subcellular location">
    <subcellularLocation>
        <location evidence="1">Cell membrane</location>
        <topology evidence="1">Multi-pass membrane protein</topology>
    </subcellularLocation>
</comment>
<dbReference type="GO" id="GO:0052851">
    <property type="term" value="F:ferric-chelate reductase (NADPH) activity"/>
    <property type="evidence" value="ECO:0007669"/>
    <property type="project" value="UniProtKB-EC"/>
</dbReference>
<evidence type="ECO:0000259" key="15">
    <source>
        <dbReference type="PROSITE" id="PS51384"/>
    </source>
</evidence>
<dbReference type="SUPFAM" id="SSF52343">
    <property type="entry name" value="Ferredoxin reductase-like, C-terminal NADP-linked domain"/>
    <property type="match status" value="1"/>
</dbReference>
<name>A0A5C3MHH5_9AGAR</name>
<dbReference type="Pfam" id="PF08022">
    <property type="entry name" value="FAD_binding_8"/>
    <property type="match status" value="1"/>
</dbReference>
<feature type="transmembrane region" description="Helical" evidence="14">
    <location>
        <begin position="113"/>
        <end position="140"/>
    </location>
</feature>
<dbReference type="GO" id="GO:0006826">
    <property type="term" value="P:iron ion transport"/>
    <property type="evidence" value="ECO:0007669"/>
    <property type="project" value="UniProtKB-ARBA"/>
</dbReference>
<keyword evidence="6 14" id="KW-0812">Transmembrane</keyword>
<organism evidence="16 17">
    <name type="scientific">Crucibulum laeve</name>
    <dbReference type="NCBI Taxonomy" id="68775"/>
    <lineage>
        <taxon>Eukaryota</taxon>
        <taxon>Fungi</taxon>
        <taxon>Dikarya</taxon>
        <taxon>Basidiomycota</taxon>
        <taxon>Agaricomycotina</taxon>
        <taxon>Agaricomycetes</taxon>
        <taxon>Agaricomycetidae</taxon>
        <taxon>Agaricales</taxon>
        <taxon>Agaricineae</taxon>
        <taxon>Nidulariaceae</taxon>
        <taxon>Crucibulum</taxon>
    </lineage>
</organism>
<dbReference type="InterPro" id="IPR017927">
    <property type="entry name" value="FAD-bd_FR_type"/>
</dbReference>
<dbReference type="InterPro" id="IPR017938">
    <property type="entry name" value="Riboflavin_synthase-like_b-brl"/>
</dbReference>
<evidence type="ECO:0000313" key="16">
    <source>
        <dbReference type="EMBL" id="TFK43398.1"/>
    </source>
</evidence>
<dbReference type="Pfam" id="PF01794">
    <property type="entry name" value="Ferric_reduct"/>
    <property type="match status" value="1"/>
</dbReference>
<dbReference type="SUPFAM" id="SSF63380">
    <property type="entry name" value="Riboflavin synthase domain-like"/>
    <property type="match status" value="1"/>
</dbReference>
<dbReference type="GO" id="GO:0006879">
    <property type="term" value="P:intracellular iron ion homeostasis"/>
    <property type="evidence" value="ECO:0007669"/>
    <property type="project" value="TreeGrafter"/>
</dbReference>
<comment type="catalytic activity">
    <reaction evidence="13">
        <text>2 a Fe(II)-siderophore + NADP(+) + H(+) = 2 a Fe(III)-siderophore + NADPH</text>
        <dbReference type="Rhea" id="RHEA:28795"/>
        <dbReference type="Rhea" id="RHEA-COMP:11342"/>
        <dbReference type="Rhea" id="RHEA-COMP:11344"/>
        <dbReference type="ChEBI" id="CHEBI:15378"/>
        <dbReference type="ChEBI" id="CHEBI:29033"/>
        <dbReference type="ChEBI" id="CHEBI:29034"/>
        <dbReference type="ChEBI" id="CHEBI:57783"/>
        <dbReference type="ChEBI" id="CHEBI:58349"/>
        <dbReference type="EC" id="1.16.1.9"/>
    </reaction>
</comment>
<dbReference type="InterPro" id="IPR051410">
    <property type="entry name" value="Ferric/Cupric_Reductase"/>
</dbReference>
<keyword evidence="9" id="KW-0560">Oxidoreductase</keyword>
<dbReference type="Gene3D" id="3.40.50.80">
    <property type="entry name" value="Nucleotide-binding domain of ferredoxin-NADP reductase (FNR) module"/>
    <property type="match status" value="1"/>
</dbReference>